<protein>
    <recommendedName>
        <fullName evidence="6">18S rRNA factor 2</fullName>
    </recommendedName>
</protein>
<gene>
    <name evidence="9" type="ORF">L211DRAFT_832104</name>
</gene>
<evidence type="ECO:0000256" key="3">
    <source>
        <dbReference type="ARBA" id="ARBA00022884"/>
    </source>
</evidence>
<dbReference type="AlphaFoldDB" id="A0A3N4MB63"/>
<dbReference type="GO" id="GO:0000472">
    <property type="term" value="P:endonucleolytic cleavage to generate mature 5'-end of SSU-rRNA from (SSU-rRNA, 5.8S rRNA, LSU-rRNA)"/>
    <property type="evidence" value="ECO:0007669"/>
    <property type="project" value="TreeGrafter"/>
</dbReference>
<evidence type="ECO:0000256" key="4">
    <source>
        <dbReference type="ARBA" id="ARBA00023242"/>
    </source>
</evidence>
<dbReference type="InterPro" id="IPR035979">
    <property type="entry name" value="RBD_domain_sf"/>
</dbReference>
<feature type="region of interest" description="Disordered" evidence="7">
    <location>
        <begin position="1"/>
        <end position="102"/>
    </location>
</feature>
<feature type="compositionally biased region" description="Low complexity" evidence="7">
    <location>
        <begin position="49"/>
        <end position="67"/>
    </location>
</feature>
<proteinExistence type="inferred from homology"/>
<evidence type="ECO:0000256" key="2">
    <source>
        <dbReference type="ARBA" id="ARBA00005819"/>
    </source>
</evidence>
<organism evidence="9 10">
    <name type="scientific">Terfezia boudieri ATCC MYA-4762</name>
    <dbReference type="NCBI Taxonomy" id="1051890"/>
    <lineage>
        <taxon>Eukaryota</taxon>
        <taxon>Fungi</taxon>
        <taxon>Dikarya</taxon>
        <taxon>Ascomycota</taxon>
        <taxon>Pezizomycotina</taxon>
        <taxon>Pezizomycetes</taxon>
        <taxon>Pezizales</taxon>
        <taxon>Pezizaceae</taxon>
        <taxon>Terfezia</taxon>
    </lineage>
</organism>
<comment type="similarity">
    <text evidence="2">Belongs to the ESF2/ABP1 family.</text>
</comment>
<dbReference type="GO" id="GO:0000447">
    <property type="term" value="P:endonucleolytic cleavage in ITS1 to separate SSU-rRNA from 5.8S rRNA and LSU-rRNA from tricistronic rRNA transcript (SSU-rRNA, 5.8S rRNA, LSU-rRNA)"/>
    <property type="evidence" value="ECO:0007669"/>
    <property type="project" value="TreeGrafter"/>
</dbReference>
<feature type="compositionally biased region" description="Basic and acidic residues" evidence="7">
    <location>
        <begin position="309"/>
        <end position="322"/>
    </location>
</feature>
<evidence type="ECO:0000313" key="9">
    <source>
        <dbReference type="EMBL" id="RPB29401.1"/>
    </source>
</evidence>
<dbReference type="GO" id="GO:0000480">
    <property type="term" value="P:endonucleolytic cleavage in 5'-ETS of tricistronic rRNA transcript (SSU-rRNA, 5.8S rRNA, LSU-rRNA)"/>
    <property type="evidence" value="ECO:0007669"/>
    <property type="project" value="TreeGrafter"/>
</dbReference>
<dbReference type="STRING" id="1051890.A0A3N4MB63"/>
<dbReference type="InterPro" id="IPR034353">
    <property type="entry name" value="ABT1/ESF2_RRM"/>
</dbReference>
<evidence type="ECO:0000256" key="6">
    <source>
        <dbReference type="ARBA" id="ARBA00032634"/>
    </source>
</evidence>
<dbReference type="EMBL" id="ML121527">
    <property type="protein sequence ID" value="RPB29401.1"/>
    <property type="molecule type" value="Genomic_DNA"/>
</dbReference>
<feature type="compositionally biased region" description="Acidic residues" evidence="7">
    <location>
        <begin position="68"/>
        <end position="93"/>
    </location>
</feature>
<name>A0A3N4MB63_9PEZI</name>
<dbReference type="OrthoDB" id="287393at2759"/>
<dbReference type="FunCoup" id="A0A3N4MB63">
    <property type="interactions" value="921"/>
</dbReference>
<dbReference type="InterPro" id="IPR039119">
    <property type="entry name" value="ABT1/Esf2"/>
</dbReference>
<dbReference type="CDD" id="cd12263">
    <property type="entry name" value="RRM_ABT1_like"/>
    <property type="match status" value="1"/>
</dbReference>
<keyword evidence="4" id="KW-0539">Nucleus</keyword>
<feature type="compositionally biased region" description="Acidic residues" evidence="7">
    <location>
        <begin position="13"/>
        <end position="30"/>
    </location>
</feature>
<dbReference type="GO" id="GO:0005730">
    <property type="term" value="C:nucleolus"/>
    <property type="evidence" value="ECO:0007669"/>
    <property type="project" value="UniProtKB-SubCell"/>
</dbReference>
<dbReference type="InterPro" id="IPR012677">
    <property type="entry name" value="Nucleotide-bd_a/b_plait_sf"/>
</dbReference>
<feature type="region of interest" description="Disordered" evidence="7">
    <location>
        <begin position="261"/>
        <end position="329"/>
    </location>
</feature>
<accession>A0A3N4MB63</accession>
<feature type="domain" description="RRM" evidence="8">
    <location>
        <begin position="119"/>
        <end position="199"/>
    </location>
</feature>
<evidence type="ECO:0000256" key="7">
    <source>
        <dbReference type="SAM" id="MobiDB-lite"/>
    </source>
</evidence>
<dbReference type="Gene3D" id="3.30.70.330">
    <property type="match status" value="1"/>
</dbReference>
<comment type="subcellular location">
    <subcellularLocation>
        <location evidence="1">Nucleus</location>
        <location evidence="1">Nucleolus</location>
    </subcellularLocation>
</comment>
<reference evidence="9 10" key="1">
    <citation type="journal article" date="2018" name="Nat. Ecol. Evol.">
        <title>Pezizomycetes genomes reveal the molecular basis of ectomycorrhizal truffle lifestyle.</title>
        <authorList>
            <person name="Murat C."/>
            <person name="Payen T."/>
            <person name="Noel B."/>
            <person name="Kuo A."/>
            <person name="Morin E."/>
            <person name="Chen J."/>
            <person name="Kohler A."/>
            <person name="Krizsan K."/>
            <person name="Balestrini R."/>
            <person name="Da Silva C."/>
            <person name="Montanini B."/>
            <person name="Hainaut M."/>
            <person name="Levati E."/>
            <person name="Barry K.W."/>
            <person name="Belfiori B."/>
            <person name="Cichocki N."/>
            <person name="Clum A."/>
            <person name="Dockter R.B."/>
            <person name="Fauchery L."/>
            <person name="Guy J."/>
            <person name="Iotti M."/>
            <person name="Le Tacon F."/>
            <person name="Lindquist E.A."/>
            <person name="Lipzen A."/>
            <person name="Malagnac F."/>
            <person name="Mello A."/>
            <person name="Molinier V."/>
            <person name="Miyauchi S."/>
            <person name="Poulain J."/>
            <person name="Riccioni C."/>
            <person name="Rubini A."/>
            <person name="Sitrit Y."/>
            <person name="Splivallo R."/>
            <person name="Traeger S."/>
            <person name="Wang M."/>
            <person name="Zifcakova L."/>
            <person name="Wipf D."/>
            <person name="Zambonelli A."/>
            <person name="Paolocci F."/>
            <person name="Nowrousian M."/>
            <person name="Ottonello S."/>
            <person name="Baldrian P."/>
            <person name="Spatafora J.W."/>
            <person name="Henrissat B."/>
            <person name="Nagy L.G."/>
            <person name="Aury J.M."/>
            <person name="Wincker P."/>
            <person name="Grigoriev I.V."/>
            <person name="Bonfante P."/>
            <person name="Martin F.M."/>
        </authorList>
    </citation>
    <scope>NUCLEOTIDE SEQUENCE [LARGE SCALE GENOMIC DNA]</scope>
    <source>
        <strain evidence="9 10">ATCC MYA-4762</strain>
    </source>
</reference>
<evidence type="ECO:0000256" key="5">
    <source>
        <dbReference type="ARBA" id="ARBA00025024"/>
    </source>
</evidence>
<dbReference type="GO" id="GO:0003723">
    <property type="term" value="F:RNA binding"/>
    <property type="evidence" value="ECO:0007669"/>
    <property type="project" value="UniProtKB-KW"/>
</dbReference>
<comment type="function">
    <text evidence="5">Involved in the small subunit (SSU) processome assembly and function, and in the 18S rRNA synthesis. Required for the early cleavages at sites A0, A1 and A2.</text>
</comment>
<feature type="compositionally biased region" description="Basic residues" evidence="7">
    <location>
        <begin position="298"/>
        <end position="308"/>
    </location>
</feature>
<dbReference type="InterPro" id="IPR000504">
    <property type="entry name" value="RRM_dom"/>
</dbReference>
<dbReference type="GO" id="GO:0034462">
    <property type="term" value="P:small-subunit processome assembly"/>
    <property type="evidence" value="ECO:0007669"/>
    <property type="project" value="TreeGrafter"/>
</dbReference>
<dbReference type="InParanoid" id="A0A3N4MB63"/>
<evidence type="ECO:0000259" key="8">
    <source>
        <dbReference type="Pfam" id="PF00076"/>
    </source>
</evidence>
<evidence type="ECO:0000313" key="10">
    <source>
        <dbReference type="Proteomes" id="UP000267821"/>
    </source>
</evidence>
<keyword evidence="10" id="KW-1185">Reference proteome</keyword>
<dbReference type="Proteomes" id="UP000267821">
    <property type="component" value="Unassembled WGS sequence"/>
</dbReference>
<dbReference type="Pfam" id="PF00076">
    <property type="entry name" value="RRM_1"/>
    <property type="match status" value="1"/>
</dbReference>
<dbReference type="PANTHER" id="PTHR12311">
    <property type="entry name" value="ACTIVATOR OF BASAL TRANSCRIPTION 1"/>
    <property type="match status" value="1"/>
</dbReference>
<keyword evidence="3" id="KW-0694">RNA-binding</keyword>
<dbReference type="SUPFAM" id="SSF54928">
    <property type="entry name" value="RNA-binding domain, RBD"/>
    <property type="match status" value="1"/>
</dbReference>
<sequence>MALPRAEDLFGLDGDDDDAAASLSTDDEQDESRTTGASRGSKRRRVTHSSSGSGNNNASSASNSDGSPPEDEEEEEEEEEVEEEGGEEEEEEEHPTSLQPLTPSQLAASRLATKNSGVVYISRVPPFMRPQKVKSLLSRFGSINRIFLSPEDPTSHSRRVKFGGNKKTLYEEGWVEFTDKKVAKLVAETLNATIIGGKKGSYYHDDVWNIKYLPKFKWHHLTAQIAHENAARQSRLRAEIAQAHRENKAFTRNVERAKMIDNMQESRKRKAPQSAGAAENGGAAQSGGSVEAVEVRRQFRQNKVKGVKAAREEGVKSSEGVKKAMAKLF</sequence>
<dbReference type="PANTHER" id="PTHR12311:SF7">
    <property type="entry name" value="ACTIVATOR OF BASAL TRANSCRIPTION 1"/>
    <property type="match status" value="1"/>
</dbReference>
<evidence type="ECO:0000256" key="1">
    <source>
        <dbReference type="ARBA" id="ARBA00004604"/>
    </source>
</evidence>